<sequence>MAHRGRATLLPIKASYAKAIRGKKESKDKDKEIRKGLADGSKIKI</sequence>
<protein>
    <submittedName>
        <fullName evidence="2">Uncharacterized protein</fullName>
    </submittedName>
</protein>
<feature type="compositionally biased region" description="Basic and acidic residues" evidence="1">
    <location>
        <begin position="22"/>
        <end position="37"/>
    </location>
</feature>
<dbReference type="Proteomes" id="UP001060368">
    <property type="component" value="Chromosome"/>
</dbReference>
<evidence type="ECO:0000256" key="1">
    <source>
        <dbReference type="SAM" id="MobiDB-lite"/>
    </source>
</evidence>
<evidence type="ECO:0000313" key="2">
    <source>
        <dbReference type="EMBL" id="UUX92275.1"/>
    </source>
</evidence>
<dbReference type="AlphaFoldDB" id="A0A9E7PLU3"/>
<evidence type="ECO:0000313" key="3">
    <source>
        <dbReference type="Proteomes" id="UP001060368"/>
    </source>
</evidence>
<dbReference type="GeneID" id="74308667"/>
<dbReference type="KEGG" id="mend:L6E24_13150"/>
<reference evidence="2" key="1">
    <citation type="submission" date="2022-04" db="EMBL/GenBank/DDBJ databases">
        <title>Complete genome of Methanoplanus endosymbiosus DSM 3599.</title>
        <authorList>
            <person name="Chen S.-C."/>
            <person name="You Y.-T."/>
            <person name="Zhou Y.-Z."/>
            <person name="Lai M.-C."/>
        </authorList>
    </citation>
    <scope>NUCLEOTIDE SEQUENCE</scope>
    <source>
        <strain evidence="2">DSM 3599</strain>
    </source>
</reference>
<dbReference type="EMBL" id="CP096115">
    <property type="protein sequence ID" value="UUX92275.1"/>
    <property type="molecule type" value="Genomic_DNA"/>
</dbReference>
<proteinExistence type="predicted"/>
<accession>A0A9E7PLU3</accession>
<keyword evidence="3" id="KW-1185">Reference proteome</keyword>
<name>A0A9E7PLU3_9EURY</name>
<feature type="region of interest" description="Disordered" evidence="1">
    <location>
        <begin position="21"/>
        <end position="45"/>
    </location>
</feature>
<gene>
    <name evidence="2" type="ORF">L6E24_13150</name>
</gene>
<organism evidence="2 3">
    <name type="scientific">Methanoplanus endosymbiosus</name>
    <dbReference type="NCBI Taxonomy" id="33865"/>
    <lineage>
        <taxon>Archaea</taxon>
        <taxon>Methanobacteriati</taxon>
        <taxon>Methanobacteriota</taxon>
        <taxon>Stenosarchaea group</taxon>
        <taxon>Methanomicrobia</taxon>
        <taxon>Methanomicrobiales</taxon>
        <taxon>Methanomicrobiaceae</taxon>
        <taxon>Methanoplanus</taxon>
    </lineage>
</organism>
<dbReference type="RefSeq" id="WP_257742424.1">
    <property type="nucleotide sequence ID" value="NZ_CP096115.1"/>
</dbReference>